<proteinExistence type="inferred from homology"/>
<keyword evidence="6" id="KW-0966">Cell projection</keyword>
<dbReference type="NCBIfam" id="TIGR00205">
    <property type="entry name" value="fliE"/>
    <property type="match status" value="1"/>
</dbReference>
<evidence type="ECO:0000313" key="6">
    <source>
        <dbReference type="EMBL" id="NCU18234.1"/>
    </source>
</evidence>
<keyword evidence="6" id="KW-0969">Cilium</keyword>
<evidence type="ECO:0000256" key="1">
    <source>
        <dbReference type="ARBA" id="ARBA00004117"/>
    </source>
</evidence>
<accession>A0ABX0A6W0</accession>
<evidence type="ECO:0000256" key="4">
    <source>
        <dbReference type="HAMAP-Rule" id="MF_00724"/>
    </source>
</evidence>
<dbReference type="InterPro" id="IPR001624">
    <property type="entry name" value="FliE"/>
</dbReference>
<dbReference type="PANTHER" id="PTHR34653:SF1">
    <property type="entry name" value="FLAGELLAR HOOK-BASAL BODY COMPLEX PROTEIN FLIE"/>
    <property type="match status" value="1"/>
</dbReference>
<comment type="caution">
    <text evidence="6">The sequence shown here is derived from an EMBL/GenBank/DDBJ whole genome shotgun (WGS) entry which is preliminary data.</text>
</comment>
<sequence length="99" mass="10989">MNPLSVQALATKITPSENMRVKPAEVQESFSNMLKSAINEVNNAQVKSDILTEKLANGENVQLHDVMIASQKASIMLETTLQVRNKVVEAYQSIMNMQI</sequence>
<comment type="subcellular location">
    <subcellularLocation>
        <location evidence="1 4">Bacterial flagellum basal body</location>
    </subcellularLocation>
</comment>
<dbReference type="Proteomes" id="UP000743899">
    <property type="component" value="Unassembled WGS sequence"/>
</dbReference>
<evidence type="ECO:0000256" key="2">
    <source>
        <dbReference type="ARBA" id="ARBA00009272"/>
    </source>
</evidence>
<dbReference type="Pfam" id="PF02049">
    <property type="entry name" value="FliE"/>
    <property type="match status" value="1"/>
</dbReference>
<evidence type="ECO:0000256" key="3">
    <source>
        <dbReference type="ARBA" id="ARBA00023143"/>
    </source>
</evidence>
<gene>
    <name evidence="4 6" type="primary">fliE</name>
    <name evidence="6" type="ORF">GW534_10950</name>
</gene>
<dbReference type="HAMAP" id="MF_00724">
    <property type="entry name" value="FliE"/>
    <property type="match status" value="1"/>
</dbReference>
<protein>
    <recommendedName>
        <fullName evidence="4 5">Flagellar hook-basal body complex protein FliE</fullName>
    </recommendedName>
</protein>
<reference evidence="6 7" key="1">
    <citation type="submission" date="2020-01" db="EMBL/GenBank/DDBJ databases">
        <title>A novel Bacillus sp. from Pasinler.</title>
        <authorList>
            <person name="Adiguzel A."/>
            <person name="Ay H."/>
            <person name="Baltaci M.O."/>
        </authorList>
    </citation>
    <scope>NUCLEOTIDE SEQUENCE [LARGE SCALE GENOMIC DNA]</scope>
    <source>
        <strain evidence="6 7">P1</strain>
    </source>
</reference>
<dbReference type="PRINTS" id="PR01006">
    <property type="entry name" value="FLGHOOKFLIE"/>
</dbReference>
<keyword evidence="6" id="KW-0282">Flagellum</keyword>
<dbReference type="PANTHER" id="PTHR34653">
    <property type="match status" value="1"/>
</dbReference>
<evidence type="ECO:0000256" key="5">
    <source>
        <dbReference type="NCBIfam" id="TIGR00205"/>
    </source>
</evidence>
<organism evidence="6 7">
    <name type="scientific">Pallidibacillus pasinlerensis</name>
    <dbReference type="NCBI Taxonomy" id="2703818"/>
    <lineage>
        <taxon>Bacteria</taxon>
        <taxon>Bacillati</taxon>
        <taxon>Bacillota</taxon>
        <taxon>Bacilli</taxon>
        <taxon>Bacillales</taxon>
        <taxon>Bacillaceae</taxon>
        <taxon>Pallidibacillus</taxon>
    </lineage>
</organism>
<comment type="similarity">
    <text evidence="2 4">Belongs to the FliE family.</text>
</comment>
<evidence type="ECO:0000313" key="7">
    <source>
        <dbReference type="Proteomes" id="UP000743899"/>
    </source>
</evidence>
<keyword evidence="3 4" id="KW-0975">Bacterial flagellum</keyword>
<dbReference type="EMBL" id="JAACYS010000051">
    <property type="protein sequence ID" value="NCU18234.1"/>
    <property type="molecule type" value="Genomic_DNA"/>
</dbReference>
<name>A0ABX0A6W0_9BACI</name>
<keyword evidence="7" id="KW-1185">Reference proteome</keyword>